<dbReference type="GO" id="GO:0005886">
    <property type="term" value="C:plasma membrane"/>
    <property type="evidence" value="ECO:0007669"/>
    <property type="project" value="TreeGrafter"/>
</dbReference>
<feature type="transmembrane region" description="Helical" evidence="6">
    <location>
        <begin position="928"/>
        <end position="955"/>
    </location>
</feature>
<dbReference type="GO" id="GO:0098703">
    <property type="term" value="P:calcium ion import across plasma membrane"/>
    <property type="evidence" value="ECO:0007669"/>
    <property type="project" value="TreeGrafter"/>
</dbReference>
<evidence type="ECO:0000256" key="3">
    <source>
        <dbReference type="ARBA" id="ARBA00022737"/>
    </source>
</evidence>
<feature type="transmembrane region" description="Helical" evidence="6">
    <location>
        <begin position="728"/>
        <end position="750"/>
    </location>
</feature>
<evidence type="ECO:0000256" key="2">
    <source>
        <dbReference type="ARBA" id="ARBA00022692"/>
    </source>
</evidence>
<reference evidence="8 9" key="1">
    <citation type="journal article" date="2019" name="Environ. Microbiol.">
        <title>At the nexus of three kingdoms: the genome of the mycorrhizal fungus Gigaspora margarita provides insights into plant, endobacterial and fungal interactions.</title>
        <authorList>
            <person name="Venice F."/>
            <person name="Ghignone S."/>
            <person name="Salvioli di Fossalunga A."/>
            <person name="Amselem J."/>
            <person name="Novero M."/>
            <person name="Xianan X."/>
            <person name="Sedzielewska Toro K."/>
            <person name="Morin E."/>
            <person name="Lipzen A."/>
            <person name="Grigoriev I.V."/>
            <person name="Henrissat B."/>
            <person name="Martin F.M."/>
            <person name="Bonfante P."/>
        </authorList>
    </citation>
    <scope>NUCLEOTIDE SEQUENCE [LARGE SCALE GENOMIC DNA]</scope>
    <source>
        <strain evidence="8 9">BEG34</strain>
    </source>
</reference>
<dbReference type="Proteomes" id="UP000439903">
    <property type="component" value="Unassembled WGS sequence"/>
</dbReference>
<dbReference type="OrthoDB" id="2413930at2759"/>
<name>A0A8H3WZT5_GIGMA</name>
<dbReference type="PANTHER" id="PTHR10582:SF2">
    <property type="entry name" value="INACTIVE"/>
    <property type="match status" value="1"/>
</dbReference>
<protein>
    <submittedName>
        <fullName evidence="8">Transient receptor potential cation channel subfamily a member 1-like</fullName>
    </submittedName>
</protein>
<organism evidence="8 9">
    <name type="scientific">Gigaspora margarita</name>
    <dbReference type="NCBI Taxonomy" id="4874"/>
    <lineage>
        <taxon>Eukaryota</taxon>
        <taxon>Fungi</taxon>
        <taxon>Fungi incertae sedis</taxon>
        <taxon>Mucoromycota</taxon>
        <taxon>Glomeromycotina</taxon>
        <taxon>Glomeromycetes</taxon>
        <taxon>Diversisporales</taxon>
        <taxon>Gigasporaceae</taxon>
        <taxon>Gigaspora</taxon>
    </lineage>
</organism>
<feature type="transmembrane region" description="Helical" evidence="6">
    <location>
        <begin position="818"/>
        <end position="836"/>
    </location>
</feature>
<keyword evidence="3" id="KW-0677">Repeat</keyword>
<dbReference type="EMBL" id="WTPW01002402">
    <property type="protein sequence ID" value="KAF0383399.1"/>
    <property type="molecule type" value="Genomic_DNA"/>
</dbReference>
<dbReference type="GO" id="GO:0005216">
    <property type="term" value="F:monoatomic ion channel activity"/>
    <property type="evidence" value="ECO:0007669"/>
    <property type="project" value="InterPro"/>
</dbReference>
<feature type="transmembrane region" description="Helical" evidence="6">
    <location>
        <begin position="757"/>
        <end position="774"/>
    </location>
</feature>
<dbReference type="PANTHER" id="PTHR10582">
    <property type="entry name" value="TRANSIENT RECEPTOR POTENTIAL ION CHANNEL PROTEIN"/>
    <property type="match status" value="1"/>
</dbReference>
<dbReference type="Pfam" id="PF00520">
    <property type="entry name" value="Ion_trans"/>
    <property type="match status" value="1"/>
</dbReference>
<evidence type="ECO:0000256" key="5">
    <source>
        <dbReference type="ARBA" id="ARBA00023136"/>
    </source>
</evidence>
<evidence type="ECO:0000256" key="6">
    <source>
        <dbReference type="SAM" id="Phobius"/>
    </source>
</evidence>
<keyword evidence="8" id="KW-0675">Receptor</keyword>
<keyword evidence="4 6" id="KW-1133">Transmembrane helix</keyword>
<evidence type="ECO:0000259" key="7">
    <source>
        <dbReference type="Pfam" id="PF00520"/>
    </source>
</evidence>
<feature type="domain" description="Ion transport" evidence="7">
    <location>
        <begin position="733"/>
        <end position="952"/>
    </location>
</feature>
<feature type="transmembrane region" description="Helical" evidence="6">
    <location>
        <begin position="856"/>
        <end position="880"/>
    </location>
</feature>
<proteinExistence type="predicted"/>
<gene>
    <name evidence="8" type="ORF">F8M41_011785</name>
</gene>
<evidence type="ECO:0000313" key="8">
    <source>
        <dbReference type="EMBL" id="KAF0383399.1"/>
    </source>
</evidence>
<accession>A0A8H3WZT5</accession>
<dbReference type="SUPFAM" id="SSF82171">
    <property type="entry name" value="DPP6 N-terminal domain-like"/>
    <property type="match status" value="1"/>
</dbReference>
<keyword evidence="2 6" id="KW-0812">Transmembrane</keyword>
<dbReference type="InterPro" id="IPR024862">
    <property type="entry name" value="TRPV"/>
</dbReference>
<evidence type="ECO:0000256" key="4">
    <source>
        <dbReference type="ARBA" id="ARBA00022989"/>
    </source>
</evidence>
<comment type="caution">
    <text evidence="8">The sequence shown here is derived from an EMBL/GenBank/DDBJ whole genome shotgun (WGS) entry which is preliminary data.</text>
</comment>
<evidence type="ECO:0000313" key="9">
    <source>
        <dbReference type="Proteomes" id="UP000439903"/>
    </source>
</evidence>
<comment type="subcellular location">
    <subcellularLocation>
        <location evidence="1">Membrane</location>
        <topology evidence="1">Multi-pass membrane protein</topology>
    </subcellularLocation>
</comment>
<sequence length="1072" mass="126011">MTSYSDDSHVEIQIEDAPDKNKNKKILEIVCSPNLNHVAALHEDNHISLWSIVNQENFLANVKTIHIDNIRTTEKIFAISDNKQLSISLDRINPYNFIIFDFESDKEVSLTFPDWQKEIDFLYFIENGNIIMVNTKYYRAYVFSSKGKDNITWVCKSMIELQYFKKIYITSKGNLMIFIDTIHEIAMWDIEDLTVKTRILLEWNHILKHIEISDDEELLSVCTENKKLKETNLYVFSTETGINLSSHTIKGAIDRIHLIASQKGERLLFINFSEKRYNLVDPYYLNNPIDASKLFEHKQIQEACIIQSDTIIYTIDGKVLIEKLVRDNWVEYLRKELKDTNSITTPSKMTIDIITKIIKDSSYYTYKDEYEGKFLKWSLELSNESVKLIAIPLNSSIKKQLEILPSFKLDGKNFILHCEILENDDFITITRIGIIIWTYSKNSKNSDIKIHYYWNDWNNHLEDFVLEQKKFEDYLYGFKDWTPGRILPVSSYETIYNNLDVKFGEKELFKEFLKNSVEEEFYLTCYGKHLMKTLIELKNDKWIRHLGQSCINKCIQDNTHLISKISLLSIVFENFDKLSENHPQFIASTLSKIGFVVPSTIVNPKSTSSHLSSYGRYYQLYNTSFLDILTSSLWNHWINFQKRFQFNFQKFQISNLCDRDNNTTILAIPIPNFVSYPKKYNFWKELLLPSPNPFTYTNNVEVINEEFYRYLNGEALLKFKWNTFGRKYYLAIWAIYTVFLLSFIIAASCYNNISQTNLFILLKITICFGIWHLIFELRQFIFEPLNYMSSSWNILDLVAIISTTATSIYWIKNGSAPTWAITFSSLFLEIRFIIFLRPNRYFGVYLALIMKTVDKVISFLIIFGLFALALAHSLHLMLGSESEKSQNLNTDMYTRFGSAIVVSYYMMLTGDKNPLSSFILNENENIMIMLLMIIISFFMLIYLMNLFIGILSYLIGISDSHLAYLALKGEIIEEIELFYMLPHQRRKENWFPFVIFYECQIIKLREHINCIQQSWTGYKKPFISKALKEVLILPEEQPSLEQIEKTIKYLSDKQIKDIGELKKSIEDMKKTN</sequence>
<keyword evidence="9" id="KW-1185">Reference proteome</keyword>
<keyword evidence="5 6" id="KW-0472">Membrane</keyword>
<dbReference type="InterPro" id="IPR005821">
    <property type="entry name" value="Ion_trans_dom"/>
</dbReference>
<evidence type="ECO:0000256" key="1">
    <source>
        <dbReference type="ARBA" id="ARBA00004141"/>
    </source>
</evidence>
<dbReference type="AlphaFoldDB" id="A0A8H3WZT5"/>